<reference evidence="4" key="1">
    <citation type="journal article" date="2019" name="Int. J. Syst. Evol. Microbiol.">
        <title>The Global Catalogue of Microorganisms (GCM) 10K type strain sequencing project: providing services to taxonomists for standard genome sequencing and annotation.</title>
        <authorList>
            <consortium name="The Broad Institute Genomics Platform"/>
            <consortium name="The Broad Institute Genome Sequencing Center for Infectious Disease"/>
            <person name="Wu L."/>
            <person name="Ma J."/>
        </authorList>
    </citation>
    <scope>NUCLEOTIDE SEQUENCE [LARGE SCALE GENOMIC DNA]</scope>
    <source>
        <strain evidence="4">JCM 17316</strain>
    </source>
</reference>
<organism evidence="3 4">
    <name type="scientific">Actinomadura keratinilytica</name>
    <dbReference type="NCBI Taxonomy" id="547461"/>
    <lineage>
        <taxon>Bacteria</taxon>
        <taxon>Bacillati</taxon>
        <taxon>Actinomycetota</taxon>
        <taxon>Actinomycetes</taxon>
        <taxon>Streptosporangiales</taxon>
        <taxon>Thermomonosporaceae</taxon>
        <taxon>Actinomadura</taxon>
    </lineage>
</organism>
<accession>A0ABP7ZCK4</accession>
<feature type="domain" description="NADP-dependent oxidoreductase" evidence="2">
    <location>
        <begin position="10"/>
        <end position="78"/>
    </location>
</feature>
<gene>
    <name evidence="3" type="ORF">GCM10022416_52530</name>
</gene>
<dbReference type="Pfam" id="PF00248">
    <property type="entry name" value="Aldo_ket_red"/>
    <property type="match status" value="1"/>
</dbReference>
<dbReference type="InterPro" id="IPR050523">
    <property type="entry name" value="AKR_Detox_Biosynth"/>
</dbReference>
<dbReference type="SUPFAM" id="SSF51430">
    <property type="entry name" value="NAD(P)-linked oxidoreductase"/>
    <property type="match status" value="1"/>
</dbReference>
<proteinExistence type="predicted"/>
<evidence type="ECO:0000256" key="1">
    <source>
        <dbReference type="ARBA" id="ARBA00023002"/>
    </source>
</evidence>
<dbReference type="InterPro" id="IPR023210">
    <property type="entry name" value="NADP_OxRdtase_dom"/>
</dbReference>
<evidence type="ECO:0000313" key="4">
    <source>
        <dbReference type="Proteomes" id="UP001500266"/>
    </source>
</evidence>
<dbReference type="PANTHER" id="PTHR43364">
    <property type="entry name" value="NADH-SPECIFIC METHYLGLYOXAL REDUCTASE-RELATED"/>
    <property type="match status" value="1"/>
</dbReference>
<sequence length="103" mass="10858">MAADGDLAEHALDVADTVRDAATEMGRTPPQVAIAWTLLNPAVTAPIIGARTPARLEDNLGALEVTFTDDQRAALEKVGEIELGQLPIPRSVLFGGARIESRA</sequence>
<evidence type="ECO:0000259" key="2">
    <source>
        <dbReference type="Pfam" id="PF00248"/>
    </source>
</evidence>
<dbReference type="Proteomes" id="UP001500266">
    <property type="component" value="Unassembled WGS sequence"/>
</dbReference>
<dbReference type="PANTHER" id="PTHR43364:SF4">
    <property type="entry name" value="NAD(P)-LINKED OXIDOREDUCTASE SUPERFAMILY PROTEIN"/>
    <property type="match status" value="1"/>
</dbReference>
<dbReference type="Gene3D" id="3.20.20.100">
    <property type="entry name" value="NADP-dependent oxidoreductase domain"/>
    <property type="match status" value="1"/>
</dbReference>
<name>A0ABP7ZCK4_9ACTN</name>
<comment type="caution">
    <text evidence="3">The sequence shown here is derived from an EMBL/GenBank/DDBJ whole genome shotgun (WGS) entry which is preliminary data.</text>
</comment>
<dbReference type="InterPro" id="IPR036812">
    <property type="entry name" value="NAD(P)_OxRdtase_dom_sf"/>
</dbReference>
<evidence type="ECO:0000313" key="3">
    <source>
        <dbReference type="EMBL" id="GAA4153419.1"/>
    </source>
</evidence>
<dbReference type="EMBL" id="BAABDO010000112">
    <property type="protein sequence ID" value="GAA4153419.1"/>
    <property type="molecule type" value="Genomic_DNA"/>
</dbReference>
<keyword evidence="1" id="KW-0560">Oxidoreductase</keyword>
<protein>
    <recommendedName>
        <fullName evidence="2">NADP-dependent oxidoreductase domain-containing protein</fullName>
    </recommendedName>
</protein>
<keyword evidence="4" id="KW-1185">Reference proteome</keyword>